<accession>A0ABV0TYA1</accession>
<organism evidence="1 2">
    <name type="scientific">Ilyodon furcidens</name>
    <name type="common">goldbreast splitfin</name>
    <dbReference type="NCBI Taxonomy" id="33524"/>
    <lineage>
        <taxon>Eukaryota</taxon>
        <taxon>Metazoa</taxon>
        <taxon>Chordata</taxon>
        <taxon>Craniata</taxon>
        <taxon>Vertebrata</taxon>
        <taxon>Euteleostomi</taxon>
        <taxon>Actinopterygii</taxon>
        <taxon>Neopterygii</taxon>
        <taxon>Teleostei</taxon>
        <taxon>Neoteleostei</taxon>
        <taxon>Acanthomorphata</taxon>
        <taxon>Ovalentaria</taxon>
        <taxon>Atherinomorphae</taxon>
        <taxon>Cyprinodontiformes</taxon>
        <taxon>Goodeidae</taxon>
        <taxon>Ilyodon</taxon>
    </lineage>
</organism>
<comment type="caution">
    <text evidence="1">The sequence shown here is derived from an EMBL/GenBank/DDBJ whole genome shotgun (WGS) entry which is preliminary data.</text>
</comment>
<proteinExistence type="predicted"/>
<keyword evidence="2" id="KW-1185">Reference proteome</keyword>
<gene>
    <name evidence="1" type="ORF">ILYODFUR_021276</name>
</gene>
<protein>
    <submittedName>
        <fullName evidence="1">Uncharacterized protein</fullName>
    </submittedName>
</protein>
<dbReference type="Proteomes" id="UP001482620">
    <property type="component" value="Unassembled WGS sequence"/>
</dbReference>
<sequence>MKQTLGLESLLAHLCCSREVLVKADLMILLMDIGQLSCQPPHSLLFLKPQEVVWSFKIFVCFTDTFSRIFVSGLEASHDSEEAAATLLLALAFAFSLVCLSEESPPLLMGLGIMVT</sequence>
<reference evidence="1 2" key="1">
    <citation type="submission" date="2021-06" db="EMBL/GenBank/DDBJ databases">
        <authorList>
            <person name="Palmer J.M."/>
        </authorList>
    </citation>
    <scope>NUCLEOTIDE SEQUENCE [LARGE SCALE GENOMIC DNA]</scope>
    <source>
        <strain evidence="2">if_2019</strain>
        <tissue evidence="1">Muscle</tissue>
    </source>
</reference>
<name>A0ABV0TYA1_9TELE</name>
<evidence type="ECO:0000313" key="2">
    <source>
        <dbReference type="Proteomes" id="UP001482620"/>
    </source>
</evidence>
<dbReference type="EMBL" id="JAHRIQ010048596">
    <property type="protein sequence ID" value="MEQ2237245.1"/>
    <property type="molecule type" value="Genomic_DNA"/>
</dbReference>
<evidence type="ECO:0000313" key="1">
    <source>
        <dbReference type="EMBL" id="MEQ2237245.1"/>
    </source>
</evidence>